<dbReference type="CDD" id="cd01347">
    <property type="entry name" value="ligand_gated_channel"/>
    <property type="match status" value="1"/>
</dbReference>
<keyword evidence="3 11" id="KW-1134">Transmembrane beta strand</keyword>
<dbReference type="InterPro" id="IPR036942">
    <property type="entry name" value="Beta-barrel_TonB_sf"/>
</dbReference>
<evidence type="ECO:0000256" key="10">
    <source>
        <dbReference type="ARBA" id="ARBA00023237"/>
    </source>
</evidence>
<reference evidence="15 16" key="1">
    <citation type="submission" date="2019-09" db="EMBL/GenBank/DDBJ databases">
        <authorList>
            <person name="Depoorter E."/>
        </authorList>
    </citation>
    <scope>NUCLEOTIDE SEQUENCE [LARGE SCALE GENOMIC DNA]</scope>
    <source>
        <strain evidence="15">LMG 23254</strain>
    </source>
</reference>
<comment type="similarity">
    <text evidence="11 12">Belongs to the TonB-dependent receptor family.</text>
</comment>
<dbReference type="GO" id="GO:0006826">
    <property type="term" value="P:iron ion transport"/>
    <property type="evidence" value="ECO:0007669"/>
    <property type="project" value="UniProtKB-KW"/>
</dbReference>
<keyword evidence="6" id="KW-0408">Iron</keyword>
<dbReference type="PANTHER" id="PTHR32552:SF81">
    <property type="entry name" value="TONB-DEPENDENT OUTER MEMBRANE RECEPTOR"/>
    <property type="match status" value="1"/>
</dbReference>
<evidence type="ECO:0000313" key="16">
    <source>
        <dbReference type="Proteomes" id="UP000494218"/>
    </source>
</evidence>
<evidence type="ECO:0000256" key="6">
    <source>
        <dbReference type="ARBA" id="ARBA00023004"/>
    </source>
</evidence>
<dbReference type="GO" id="GO:0009279">
    <property type="term" value="C:cell outer membrane"/>
    <property type="evidence" value="ECO:0007669"/>
    <property type="project" value="UniProtKB-SubCell"/>
</dbReference>
<evidence type="ECO:0000313" key="15">
    <source>
        <dbReference type="EMBL" id="VWC52287.1"/>
    </source>
</evidence>
<dbReference type="InterPro" id="IPR000531">
    <property type="entry name" value="Beta-barrel_TonB"/>
</dbReference>
<evidence type="ECO:0000256" key="5">
    <source>
        <dbReference type="ARBA" id="ARBA00022692"/>
    </source>
</evidence>
<dbReference type="EMBL" id="CABVPW010000084">
    <property type="protein sequence ID" value="VWC52287.1"/>
    <property type="molecule type" value="Genomic_DNA"/>
</dbReference>
<comment type="subcellular location">
    <subcellularLocation>
        <location evidence="1 11">Cell outer membrane</location>
        <topology evidence="1 11">Multi-pass membrane protein</topology>
    </subcellularLocation>
</comment>
<evidence type="ECO:0000259" key="14">
    <source>
        <dbReference type="Pfam" id="PF07715"/>
    </source>
</evidence>
<evidence type="ECO:0000256" key="8">
    <source>
        <dbReference type="ARBA" id="ARBA00023077"/>
    </source>
</evidence>
<dbReference type="Gene3D" id="2.40.170.20">
    <property type="entry name" value="TonB-dependent receptor, beta-barrel domain"/>
    <property type="match status" value="1"/>
</dbReference>
<evidence type="ECO:0000256" key="7">
    <source>
        <dbReference type="ARBA" id="ARBA00023065"/>
    </source>
</evidence>
<dbReference type="PROSITE" id="PS52016">
    <property type="entry name" value="TONB_DEPENDENT_REC_3"/>
    <property type="match status" value="1"/>
</dbReference>
<feature type="domain" description="TonB-dependent receptor plug" evidence="14">
    <location>
        <begin position="3"/>
        <end position="109"/>
    </location>
</feature>
<organism evidence="15 16">
    <name type="scientific">Burkholderia lata (strain ATCC 17760 / DSM 23089 / LMG 22485 / NCIMB 9086 / R18194 / 383)</name>
    <dbReference type="NCBI Taxonomy" id="482957"/>
    <lineage>
        <taxon>Bacteria</taxon>
        <taxon>Pseudomonadati</taxon>
        <taxon>Pseudomonadota</taxon>
        <taxon>Betaproteobacteria</taxon>
        <taxon>Burkholderiales</taxon>
        <taxon>Burkholderiaceae</taxon>
        <taxon>Burkholderia</taxon>
        <taxon>Burkholderia cepacia complex</taxon>
    </lineage>
</organism>
<dbReference type="Pfam" id="PF07715">
    <property type="entry name" value="Plug"/>
    <property type="match status" value="1"/>
</dbReference>
<evidence type="ECO:0000256" key="3">
    <source>
        <dbReference type="ARBA" id="ARBA00022452"/>
    </source>
</evidence>
<keyword evidence="4" id="KW-0410">Iron transport</keyword>
<dbReference type="AlphaFoldDB" id="A0A6P2T9A6"/>
<evidence type="ECO:0000256" key="12">
    <source>
        <dbReference type="RuleBase" id="RU003357"/>
    </source>
</evidence>
<dbReference type="SUPFAM" id="SSF56935">
    <property type="entry name" value="Porins"/>
    <property type="match status" value="1"/>
</dbReference>
<keyword evidence="2 11" id="KW-0813">Transport</keyword>
<keyword evidence="9 11" id="KW-0472">Membrane</keyword>
<dbReference type="InterPro" id="IPR039426">
    <property type="entry name" value="TonB-dep_rcpt-like"/>
</dbReference>
<evidence type="ECO:0000256" key="9">
    <source>
        <dbReference type="ARBA" id="ARBA00023136"/>
    </source>
</evidence>
<dbReference type="InterPro" id="IPR012910">
    <property type="entry name" value="Plug_dom"/>
</dbReference>
<evidence type="ECO:0000259" key="13">
    <source>
        <dbReference type="Pfam" id="PF00593"/>
    </source>
</evidence>
<sequence>MKVDTVSSEHLQKAGATQLSDYITSEPGVSFSSGGAPGQGTISIRGITAGQDIGPTVGVYVDDASFGSSTVYGSGAQLALNMGLLDLNHIEILFGPQGTLYGAGAMGGVLKYVTNQPDTENFSGQVGTGFSSTWHGGLNNTTTAVLNIPLKSDVAAVRLSAFNDHEGGYVDAVGSSSGTHINQGDTTGFRASALVTPTNKLTFRFTADIQDVNSSGLNFVDYGTNGRPVYGDLKRYLGSAEPYHQSIQFYTADVEYDFGWARFNSISSYQSIHTGSASDLTAAYAPIFDAAGLNLSAVSYSNQIFTDKVTQEFRLTSPGNQRLEWVAGLYYTHERSDPTDIIFASPVGSKAFSALETYKYGSTYEEAAAYGDLTYNLTPRLALTAGIRIARNQQAFDQTTSGPIVASPGTVSGTSSDTTKTYMFTAAYKLTPTSNVYARIASGYRPGGPNLLITNPATGLLIPGSSTFQPDTLWNYEVGYKADLLDKKLSLAVSAYDIEWHNLQAYGDVDGFSQYINAGNARVKGLQLSGAFRPTSAWTFAASISATDAYLTTGNTGAGSQAGDSLPNTPRFSATASVNYQFQIASHRAYVGVDEQYVGMRHSSFAHDTQLPDFKLPAYATTNLQAGIDFSHFTVSFFIRNLFNREGILSASTSQVPLGGDVLATVIQPRTIGVQLTAPF</sequence>
<evidence type="ECO:0000256" key="2">
    <source>
        <dbReference type="ARBA" id="ARBA00022448"/>
    </source>
</evidence>
<evidence type="ECO:0000256" key="11">
    <source>
        <dbReference type="PROSITE-ProRule" id="PRU01360"/>
    </source>
</evidence>
<evidence type="ECO:0000256" key="4">
    <source>
        <dbReference type="ARBA" id="ARBA00022496"/>
    </source>
</evidence>
<protein>
    <submittedName>
        <fullName evidence="15">Ligand-gated channel</fullName>
    </submittedName>
</protein>
<gene>
    <name evidence="15" type="ORF">BLA23254_07997</name>
</gene>
<keyword evidence="10 11" id="KW-0998">Cell outer membrane</keyword>
<feature type="domain" description="TonB-dependent receptor-like beta-barrel" evidence="13">
    <location>
        <begin position="208"/>
        <end position="642"/>
    </location>
</feature>
<name>A0A6P2T9A6_BURL3</name>
<dbReference type="Proteomes" id="UP000494218">
    <property type="component" value="Unassembled WGS sequence"/>
</dbReference>
<keyword evidence="7" id="KW-0406">Ion transport</keyword>
<evidence type="ECO:0000256" key="1">
    <source>
        <dbReference type="ARBA" id="ARBA00004571"/>
    </source>
</evidence>
<proteinExistence type="inferred from homology"/>
<dbReference type="PANTHER" id="PTHR32552">
    <property type="entry name" value="FERRICHROME IRON RECEPTOR-RELATED"/>
    <property type="match status" value="1"/>
</dbReference>
<dbReference type="Pfam" id="PF00593">
    <property type="entry name" value="TonB_dep_Rec_b-barrel"/>
    <property type="match status" value="1"/>
</dbReference>
<keyword evidence="5 11" id="KW-0812">Transmembrane</keyword>
<accession>A0A6P2T9A6</accession>
<keyword evidence="8 12" id="KW-0798">TonB box</keyword>